<dbReference type="Proteomes" id="UP001575652">
    <property type="component" value="Unassembled WGS sequence"/>
</dbReference>
<accession>A0ABV4UTE4</accession>
<evidence type="ECO:0000313" key="4">
    <source>
        <dbReference type="Proteomes" id="UP001575652"/>
    </source>
</evidence>
<keyword evidence="3" id="KW-0540">Nuclease</keyword>
<proteinExistence type="predicted"/>
<reference evidence="3 4" key="1">
    <citation type="submission" date="2024-09" db="EMBL/GenBank/DDBJ databases">
        <authorList>
            <person name="Salinas-Garcia M.A."/>
            <person name="Prieme A."/>
        </authorList>
    </citation>
    <scope>NUCLEOTIDE SEQUENCE [LARGE SCALE GENOMIC DNA]</scope>
    <source>
        <strain evidence="3 4">DSM 21081</strain>
    </source>
</reference>
<dbReference type="RefSeq" id="WP_373973167.1">
    <property type="nucleotide sequence ID" value="NZ_JBHDLJ010000016.1"/>
</dbReference>
<keyword evidence="3" id="KW-0378">Hydrolase</keyword>
<feature type="domain" description="Endonuclease/exonuclease/phosphatase" evidence="2">
    <location>
        <begin position="63"/>
        <end position="423"/>
    </location>
</feature>
<evidence type="ECO:0000256" key="1">
    <source>
        <dbReference type="SAM" id="SignalP"/>
    </source>
</evidence>
<evidence type="ECO:0000313" key="3">
    <source>
        <dbReference type="EMBL" id="MFB0835990.1"/>
    </source>
</evidence>
<dbReference type="Pfam" id="PF03372">
    <property type="entry name" value="Exo_endo_phos"/>
    <property type="match status" value="1"/>
</dbReference>
<dbReference type="EMBL" id="JBHDLJ010000016">
    <property type="protein sequence ID" value="MFB0835990.1"/>
    <property type="molecule type" value="Genomic_DNA"/>
</dbReference>
<name>A0ABV4UTE4_9MICC</name>
<dbReference type="GO" id="GO:0004519">
    <property type="term" value="F:endonuclease activity"/>
    <property type="evidence" value="ECO:0007669"/>
    <property type="project" value="UniProtKB-KW"/>
</dbReference>
<dbReference type="InterPro" id="IPR005135">
    <property type="entry name" value="Endo/exonuclease/phosphatase"/>
</dbReference>
<comment type="caution">
    <text evidence="3">The sequence shown here is derived from an EMBL/GenBank/DDBJ whole genome shotgun (WGS) entry which is preliminary data.</text>
</comment>
<evidence type="ECO:0000259" key="2">
    <source>
        <dbReference type="Pfam" id="PF03372"/>
    </source>
</evidence>
<keyword evidence="4" id="KW-1185">Reference proteome</keyword>
<gene>
    <name evidence="3" type="ORF">ACETWP_15475</name>
</gene>
<keyword evidence="1" id="KW-0732">Signal</keyword>
<dbReference type="SUPFAM" id="SSF56219">
    <property type="entry name" value="DNase I-like"/>
    <property type="match status" value="1"/>
</dbReference>
<keyword evidence="3" id="KW-0255">Endonuclease</keyword>
<feature type="chain" id="PRO_5047380169" evidence="1">
    <location>
        <begin position="28"/>
        <end position="443"/>
    </location>
</feature>
<organism evidence="3 4">
    <name type="scientific">Arthrobacter halodurans</name>
    <dbReference type="NCBI Taxonomy" id="516699"/>
    <lineage>
        <taxon>Bacteria</taxon>
        <taxon>Bacillati</taxon>
        <taxon>Actinomycetota</taxon>
        <taxon>Actinomycetes</taxon>
        <taxon>Micrococcales</taxon>
        <taxon>Micrococcaceae</taxon>
        <taxon>Arthrobacter</taxon>
    </lineage>
</organism>
<sequence length="443" mass="46973">MRPMARAAQAAVFAAALAAGSFVPAHAAVVPATHEPVVSGRPGPSVPWADASATNRAAGLRVATYNVSLNRGAAGDLVSDLASPNNAQAQAVAEVIQRTAPDVVLLNEFDYDEAHEAADSFRSNYLAAGQNGQDGIDYPYVYAAPSNTGVPIGADLDKDGTVGGAADSFGFGDFAGQYGMVLYSKHPLVEEEIRTFQTFRWKDMPGNMMPRDYYGPLVSNVLRLSSKSHWDVPVRVGGETVHVLASHPTPPVFDGPERRNMRRNHDEIRFWADYISGGQSASYIYDDDGARGGLRPDERFVVLGDLNADPRRGESHPAAISQLLSSPRVTDPRPESTGAAGHLPAGFGSFIDPLSPPAPADRTGAAARLRTADFRGRGTGPLRVDYVLPSRNLTVSGSGVFWPAEGEDGADLVAGDPPRTSDHRLVWVDVELPSAAGGATRGH</sequence>
<dbReference type="InterPro" id="IPR036691">
    <property type="entry name" value="Endo/exonu/phosph_ase_sf"/>
</dbReference>
<feature type="signal peptide" evidence="1">
    <location>
        <begin position="1"/>
        <end position="27"/>
    </location>
</feature>
<protein>
    <submittedName>
        <fullName evidence="3">Endonuclease/exonuclease/phosphatase family protein</fullName>
    </submittedName>
</protein>
<dbReference type="Gene3D" id="3.60.10.10">
    <property type="entry name" value="Endonuclease/exonuclease/phosphatase"/>
    <property type="match status" value="1"/>
</dbReference>